<keyword evidence="1" id="KW-1133">Transmembrane helix</keyword>
<feature type="transmembrane region" description="Helical" evidence="1">
    <location>
        <begin position="74"/>
        <end position="94"/>
    </location>
</feature>
<keyword evidence="3" id="KW-1185">Reference proteome</keyword>
<accession>A0A285LB99</accession>
<evidence type="ECO:0000256" key="1">
    <source>
        <dbReference type="SAM" id="Phobius"/>
    </source>
</evidence>
<evidence type="ECO:0008006" key="4">
    <source>
        <dbReference type="Google" id="ProtNLM"/>
    </source>
</evidence>
<organism evidence="2 3">
    <name type="scientific">Nocardia amikacinitolerans</name>
    <dbReference type="NCBI Taxonomy" id="756689"/>
    <lineage>
        <taxon>Bacteria</taxon>
        <taxon>Bacillati</taxon>
        <taxon>Actinomycetota</taxon>
        <taxon>Actinomycetes</taxon>
        <taxon>Mycobacteriales</taxon>
        <taxon>Nocardiaceae</taxon>
        <taxon>Nocardia</taxon>
    </lineage>
</organism>
<proteinExistence type="predicted"/>
<reference evidence="2 3" key="1">
    <citation type="submission" date="2017-09" db="EMBL/GenBank/DDBJ databases">
        <authorList>
            <person name="Ehlers B."/>
            <person name="Leendertz F.H."/>
        </authorList>
    </citation>
    <scope>NUCLEOTIDE SEQUENCE [LARGE SCALE GENOMIC DNA]</scope>
    <source>
        <strain evidence="2 3">DSM 45537</strain>
    </source>
</reference>
<dbReference type="EMBL" id="OBEG01000003">
    <property type="protein sequence ID" value="SNY82154.1"/>
    <property type="molecule type" value="Genomic_DNA"/>
</dbReference>
<evidence type="ECO:0000313" key="2">
    <source>
        <dbReference type="EMBL" id="SNY82154.1"/>
    </source>
</evidence>
<dbReference type="AlphaFoldDB" id="A0A285LB99"/>
<gene>
    <name evidence="2" type="ORF">SAMN04244553_3400</name>
</gene>
<protein>
    <recommendedName>
        <fullName evidence="4">DoxX-like family protein</fullName>
    </recommendedName>
</protein>
<dbReference type="OrthoDB" id="74134at2"/>
<keyword evidence="1" id="KW-0812">Transmembrane</keyword>
<dbReference type="STRING" id="1379680.GCA_001612615_04089"/>
<feature type="transmembrane region" description="Helical" evidence="1">
    <location>
        <begin position="101"/>
        <end position="119"/>
    </location>
</feature>
<sequence>MRISVEGKSGGVRVRMRFEQHRRRWLAVRIMLGILTFQGAVIGLWAVLAPHSWYTSFPGFGMHWIAVDGPYNHHLAGDVGAFFLALAAVSGFALWRGGSALAQAAGLGWLVFATPHLIYHASHKPDAMSGVSFTLSLLAAATLLALGAACLLVPPRGPQAPDPKPIDFHFPRRRPTR</sequence>
<evidence type="ECO:0000313" key="3">
    <source>
        <dbReference type="Proteomes" id="UP000219565"/>
    </source>
</evidence>
<feature type="transmembrane region" description="Helical" evidence="1">
    <location>
        <begin position="131"/>
        <end position="154"/>
    </location>
</feature>
<dbReference type="RefSeq" id="WP_097245696.1">
    <property type="nucleotide sequence ID" value="NZ_OBEG01000003.1"/>
</dbReference>
<feature type="transmembrane region" description="Helical" evidence="1">
    <location>
        <begin position="26"/>
        <end position="54"/>
    </location>
</feature>
<dbReference type="Proteomes" id="UP000219565">
    <property type="component" value="Unassembled WGS sequence"/>
</dbReference>
<name>A0A285LB99_9NOCA</name>
<keyword evidence="1" id="KW-0472">Membrane</keyword>